<feature type="signal peptide" evidence="1">
    <location>
        <begin position="1"/>
        <end position="28"/>
    </location>
</feature>
<dbReference type="InterPro" id="IPR024453">
    <property type="entry name" value="Peptidase_C92"/>
</dbReference>
<evidence type="ECO:0000256" key="1">
    <source>
        <dbReference type="SAM" id="SignalP"/>
    </source>
</evidence>
<proteinExistence type="predicted"/>
<evidence type="ECO:0000313" key="3">
    <source>
        <dbReference type="Proteomes" id="UP001081438"/>
    </source>
</evidence>
<dbReference type="SUPFAM" id="SSF54001">
    <property type="entry name" value="Cysteine proteinases"/>
    <property type="match status" value="1"/>
</dbReference>
<dbReference type="GO" id="GO:0016787">
    <property type="term" value="F:hydrolase activity"/>
    <property type="evidence" value="ECO:0007669"/>
    <property type="project" value="UniProtKB-KW"/>
</dbReference>
<organism evidence="2 3">
    <name type="scientific">Staphylococcus pettenkoferi</name>
    <dbReference type="NCBI Taxonomy" id="170573"/>
    <lineage>
        <taxon>Bacteria</taxon>
        <taxon>Bacillati</taxon>
        <taxon>Bacillota</taxon>
        <taxon>Bacilli</taxon>
        <taxon>Bacillales</taxon>
        <taxon>Staphylococcaceae</taxon>
        <taxon>Staphylococcus</taxon>
    </lineage>
</organism>
<comment type="caution">
    <text evidence="2">The sequence shown here is derived from an EMBL/GenBank/DDBJ whole genome shotgun (WGS) entry which is preliminary data.</text>
</comment>
<dbReference type="Pfam" id="PF05708">
    <property type="entry name" value="Peptidase_C92"/>
    <property type="match status" value="1"/>
</dbReference>
<feature type="chain" id="PRO_5040179298" evidence="1">
    <location>
        <begin position="29"/>
        <end position="230"/>
    </location>
</feature>
<dbReference type="RefSeq" id="WP_268211112.1">
    <property type="nucleotide sequence ID" value="NZ_JANSKK010000005.1"/>
</dbReference>
<sequence>MKKVLIFVFTLLFTLSFTSTSFFDTAKADEKNTTNYQELRSDGTLDNSVTQEQWNQFLQDSEQGKEQIENETDSDVATRSKFHLKAGDVLITNGTPSFGLTGHAAIAISSKKILHIYGNGHHPATHSLSWFKKRYSKKGKWLKIYRSKKRGAGAKAAKWARKNYVGKKYRYGINGYLSKKNPTYCSKIVYQAYRYGIGRKAMSSPTPVVSPYTLPNFSSNTYKLRRVKTY</sequence>
<keyword evidence="1" id="KW-0732">Signal</keyword>
<keyword evidence="2" id="KW-0378">Hydrolase</keyword>
<accession>A0A9Q4D382</accession>
<dbReference type="Gene3D" id="3.90.1720.10">
    <property type="entry name" value="endopeptidase domain like (from Nostoc punctiforme)"/>
    <property type="match status" value="1"/>
</dbReference>
<dbReference type="InterPro" id="IPR038765">
    <property type="entry name" value="Papain-like_cys_pep_sf"/>
</dbReference>
<gene>
    <name evidence="2" type="ORF">NW112_01345</name>
</gene>
<dbReference type="AlphaFoldDB" id="A0A9Q4D382"/>
<name>A0A9Q4D382_9STAP</name>
<protein>
    <submittedName>
        <fullName evidence="2">YiiX/YebB-like N1pC/P60 family cysteine hydrolase</fullName>
    </submittedName>
</protein>
<evidence type="ECO:0000313" key="2">
    <source>
        <dbReference type="EMBL" id="MCY1593883.1"/>
    </source>
</evidence>
<reference evidence="2" key="1">
    <citation type="journal article" date="2022" name="Int. J. Mol. Sci.">
        <title>Phenotypic and genotypic virulence characterisation of Staphylococcus pettenkoferi strains isolated from human bloodstream and diabetic foot infections.</title>
        <authorList>
            <person name="Magnan C."/>
        </authorList>
    </citation>
    <scope>NUCLEOTIDE SEQUENCE</scope>
    <source>
        <strain evidence="2">NSP020P</strain>
    </source>
</reference>
<dbReference type="Proteomes" id="UP001081438">
    <property type="component" value="Unassembled WGS sequence"/>
</dbReference>
<dbReference type="EMBL" id="JANSKX010000003">
    <property type="protein sequence ID" value="MCY1593883.1"/>
    <property type="molecule type" value="Genomic_DNA"/>
</dbReference>